<accession>A0A1X7AG04</accession>
<gene>
    <name evidence="3" type="ORF">EHSB41UT_00955</name>
</gene>
<dbReference type="AlphaFoldDB" id="A0A1X7AG04"/>
<dbReference type="PANTHER" id="PTHR40469">
    <property type="entry name" value="SECRETED GLYCOSYL HYDROLASE"/>
    <property type="match status" value="1"/>
</dbReference>
<reference evidence="3 4" key="1">
    <citation type="submission" date="2017-03" db="EMBL/GenBank/DDBJ databases">
        <authorList>
            <person name="Afonso C.L."/>
            <person name="Miller P.J."/>
            <person name="Scott M.A."/>
            <person name="Spackman E."/>
            <person name="Goraichik I."/>
            <person name="Dimitrov K.M."/>
            <person name="Suarez D.L."/>
            <person name="Swayne D.E."/>
        </authorList>
    </citation>
    <scope>NUCLEOTIDE SEQUENCE [LARGE SCALE GENOMIC DNA]</scope>
    <source>
        <strain evidence="3">SB41UT1</strain>
    </source>
</reference>
<protein>
    <submittedName>
        <fullName evidence="3">Trehalose utilization</fullName>
    </submittedName>
</protein>
<keyword evidence="4" id="KW-1185">Reference proteome</keyword>
<feature type="transmembrane region" description="Helical" evidence="1">
    <location>
        <begin position="6"/>
        <end position="24"/>
    </location>
</feature>
<dbReference type="Gene3D" id="3.40.50.880">
    <property type="match status" value="1"/>
</dbReference>
<keyword evidence="1" id="KW-1133">Transmembrane helix</keyword>
<dbReference type="RefSeq" id="WP_165767154.1">
    <property type="nucleotide sequence ID" value="NZ_FWPT01000002.1"/>
</dbReference>
<evidence type="ECO:0000313" key="3">
    <source>
        <dbReference type="EMBL" id="SMA38986.1"/>
    </source>
</evidence>
<dbReference type="InterPro" id="IPR029010">
    <property type="entry name" value="ThuA-like"/>
</dbReference>
<feature type="domain" description="ThuA-like" evidence="2">
    <location>
        <begin position="52"/>
        <end position="272"/>
    </location>
</feature>
<dbReference type="PANTHER" id="PTHR40469:SF2">
    <property type="entry name" value="GALACTOSE-BINDING DOMAIN-LIKE SUPERFAMILY PROTEIN"/>
    <property type="match status" value="1"/>
</dbReference>
<dbReference type="Pfam" id="PF06283">
    <property type="entry name" value="ThuA"/>
    <property type="match status" value="1"/>
</dbReference>
<dbReference type="Proteomes" id="UP000196573">
    <property type="component" value="Unassembled WGS sequence"/>
</dbReference>
<dbReference type="InterPro" id="IPR029062">
    <property type="entry name" value="Class_I_gatase-like"/>
</dbReference>
<dbReference type="SUPFAM" id="SSF52317">
    <property type="entry name" value="Class I glutamine amidotransferase-like"/>
    <property type="match status" value="1"/>
</dbReference>
<evidence type="ECO:0000259" key="2">
    <source>
        <dbReference type="Pfam" id="PF06283"/>
    </source>
</evidence>
<keyword evidence="1" id="KW-0472">Membrane</keyword>
<keyword evidence="1" id="KW-0812">Transmembrane</keyword>
<evidence type="ECO:0000313" key="4">
    <source>
        <dbReference type="Proteomes" id="UP000196573"/>
    </source>
</evidence>
<proteinExistence type="predicted"/>
<dbReference type="EMBL" id="FWPT01000002">
    <property type="protein sequence ID" value="SMA38986.1"/>
    <property type="molecule type" value="Genomic_DNA"/>
</dbReference>
<name>A0A1X7AG04_9GAMM</name>
<organism evidence="3 4">
    <name type="scientific">Parendozoicomonas haliclonae</name>
    <dbReference type="NCBI Taxonomy" id="1960125"/>
    <lineage>
        <taxon>Bacteria</taxon>
        <taxon>Pseudomonadati</taxon>
        <taxon>Pseudomonadota</taxon>
        <taxon>Gammaproteobacteria</taxon>
        <taxon>Oceanospirillales</taxon>
        <taxon>Endozoicomonadaceae</taxon>
        <taxon>Parendozoicomonas</taxon>
    </lineage>
</organism>
<evidence type="ECO:0000256" key="1">
    <source>
        <dbReference type="SAM" id="Phobius"/>
    </source>
</evidence>
<sequence>MKTIKWSLGVLALLAVLVGGYVLYELWRYEVFKTPVYETAAPELPELKDTVKVLVFSKTNNFRHLEAIPAAEKLLQSFAEKNEWDIFITENGAVHNPEQLKQFDIVVWNNVTGDVLLDDQRKALRSYMEAGGKFLGLHGTGGNPEYKWGWFPEQMIKARFTAHPMFPQFRDAHLIVEDRKHPATRHMPERVAWNEEWYSFEDNPRNNGANILIRVDEEEYDVPEALKMGADHPLVWHHTVGGGKVFYTALGHQAEAYDDPLYQTFLENAMHWLLQN</sequence>